<proteinExistence type="predicted"/>
<dbReference type="Pfam" id="PF13649">
    <property type="entry name" value="Methyltransf_25"/>
    <property type="match status" value="1"/>
</dbReference>
<dbReference type="CDD" id="cd02440">
    <property type="entry name" value="AdoMet_MTases"/>
    <property type="match status" value="1"/>
</dbReference>
<comment type="caution">
    <text evidence="3">The sequence shown here is derived from an EMBL/GenBank/DDBJ whole genome shotgun (WGS) entry which is preliminary data.</text>
</comment>
<evidence type="ECO:0000256" key="1">
    <source>
        <dbReference type="SAM" id="MobiDB-lite"/>
    </source>
</evidence>
<evidence type="ECO:0000313" key="3">
    <source>
        <dbReference type="EMBL" id="ORZ22341.1"/>
    </source>
</evidence>
<dbReference type="Gene3D" id="3.40.50.150">
    <property type="entry name" value="Vaccinia Virus protein VP39"/>
    <property type="match status" value="1"/>
</dbReference>
<evidence type="ECO:0000259" key="2">
    <source>
        <dbReference type="Pfam" id="PF13649"/>
    </source>
</evidence>
<dbReference type="OrthoDB" id="2013972at2759"/>
<feature type="compositionally biased region" description="Basic and acidic residues" evidence="1">
    <location>
        <begin position="34"/>
        <end position="44"/>
    </location>
</feature>
<keyword evidence="4" id="KW-1185">Reference proteome</keyword>
<dbReference type="PANTHER" id="PTHR43591:SF24">
    <property type="entry name" value="2-METHOXY-6-POLYPRENYL-1,4-BENZOQUINOL METHYLASE, MITOCHONDRIAL"/>
    <property type="match status" value="1"/>
</dbReference>
<feature type="domain" description="Methyltransferase" evidence="2">
    <location>
        <begin position="173"/>
        <end position="267"/>
    </location>
</feature>
<dbReference type="Proteomes" id="UP000193560">
    <property type="component" value="Unassembled WGS sequence"/>
</dbReference>
<accession>A0A1X2IVV6</accession>
<gene>
    <name evidence="3" type="ORF">BCR42DRAFT_447657</name>
</gene>
<protein>
    <recommendedName>
        <fullName evidence="2">Methyltransferase domain-containing protein</fullName>
    </recommendedName>
</protein>
<name>A0A1X2IVV6_9FUNG</name>
<dbReference type="InterPro" id="IPR029063">
    <property type="entry name" value="SAM-dependent_MTases_sf"/>
</dbReference>
<dbReference type="EMBL" id="MCGE01000004">
    <property type="protein sequence ID" value="ORZ22341.1"/>
    <property type="molecule type" value="Genomic_DNA"/>
</dbReference>
<reference evidence="3 4" key="1">
    <citation type="submission" date="2016-07" db="EMBL/GenBank/DDBJ databases">
        <title>Pervasive Adenine N6-methylation of Active Genes in Fungi.</title>
        <authorList>
            <consortium name="DOE Joint Genome Institute"/>
            <person name="Mondo S.J."/>
            <person name="Dannebaum R.O."/>
            <person name="Kuo R.C."/>
            <person name="Labutti K."/>
            <person name="Haridas S."/>
            <person name="Kuo A."/>
            <person name="Salamov A."/>
            <person name="Ahrendt S.R."/>
            <person name="Lipzen A."/>
            <person name="Sullivan W."/>
            <person name="Andreopoulos W.B."/>
            <person name="Clum A."/>
            <person name="Lindquist E."/>
            <person name="Daum C."/>
            <person name="Ramamoorthy G.K."/>
            <person name="Gryganskyi A."/>
            <person name="Culley D."/>
            <person name="Magnuson J.K."/>
            <person name="James T.Y."/>
            <person name="O'Malley M.A."/>
            <person name="Stajich J.E."/>
            <person name="Spatafora J.W."/>
            <person name="Visel A."/>
            <person name="Grigoriev I.V."/>
        </authorList>
    </citation>
    <scope>NUCLEOTIDE SEQUENCE [LARGE SCALE GENOMIC DNA]</scope>
    <source>
        <strain evidence="3 4">NRRL 1336</strain>
    </source>
</reference>
<evidence type="ECO:0000313" key="4">
    <source>
        <dbReference type="Proteomes" id="UP000193560"/>
    </source>
</evidence>
<dbReference type="STRING" id="90262.A0A1X2IVV6"/>
<dbReference type="PANTHER" id="PTHR43591">
    <property type="entry name" value="METHYLTRANSFERASE"/>
    <property type="match status" value="1"/>
</dbReference>
<sequence length="431" mass="49858">MGNVKSQHSKFNDQRASFSSDHPSFYQRRKSSIHRQEESRKNSQERNVIPLSQQSSLIDGSYKDDEVNRNTESINGSGAHQHAFPRIYDKRPKSYPTVQPKKSAEKSGPRHIPTSINSSEDDINAKTQMHYLLKHYFNGNFNAPIQDILRQPSSFLCDDQTKMKTKSTNPVRILDICCSSGVWILEMASEYPNVQCCGVNPTKAFPTVVKPSNAHFFCCDVARNDTLLQFPAYHFDFVRMAMIYKSYNNDQWKILAEEINRVLKPGGYFELRDVDPIMKHTGPLGQAFFEHYAKIVKDKLGVDMDWYRYMCEYMEQYGGMIDIHLEEGTMPVGWGQGQIPQILLRLVRAGLQSHQQVWPDLLEEPGAYKDKTKRVLEEAIDQHAYYNFYLCWGRKPYFPEISRLHTHDYESTPMKDDCNSEICALVNGYEE</sequence>
<dbReference type="SUPFAM" id="SSF53335">
    <property type="entry name" value="S-adenosyl-L-methionine-dependent methyltransferases"/>
    <property type="match status" value="1"/>
</dbReference>
<dbReference type="GO" id="GO:0008168">
    <property type="term" value="F:methyltransferase activity"/>
    <property type="evidence" value="ECO:0007669"/>
    <property type="project" value="TreeGrafter"/>
</dbReference>
<dbReference type="InterPro" id="IPR041698">
    <property type="entry name" value="Methyltransf_25"/>
</dbReference>
<dbReference type="AlphaFoldDB" id="A0A1X2IVV6"/>
<feature type="region of interest" description="Disordered" evidence="1">
    <location>
        <begin position="1"/>
        <end position="119"/>
    </location>
</feature>
<organism evidence="3 4">
    <name type="scientific">Absidia repens</name>
    <dbReference type="NCBI Taxonomy" id="90262"/>
    <lineage>
        <taxon>Eukaryota</taxon>
        <taxon>Fungi</taxon>
        <taxon>Fungi incertae sedis</taxon>
        <taxon>Mucoromycota</taxon>
        <taxon>Mucoromycotina</taxon>
        <taxon>Mucoromycetes</taxon>
        <taxon>Mucorales</taxon>
        <taxon>Cunninghamellaceae</taxon>
        <taxon>Absidia</taxon>
    </lineage>
</organism>